<dbReference type="InterPro" id="IPR014107">
    <property type="entry name" value="Cyt_c_oxidase_cbb3_CcoQ"/>
</dbReference>
<dbReference type="AlphaFoldDB" id="A0A3D8J2N0"/>
<dbReference type="RefSeq" id="WP_115568987.1">
    <property type="nucleotide sequence ID" value="NZ_NXLV01000002.1"/>
</dbReference>
<dbReference type="Proteomes" id="UP000257045">
    <property type="component" value="Unassembled WGS sequence"/>
</dbReference>
<proteinExistence type="predicted"/>
<dbReference type="NCBIfam" id="TIGR02736">
    <property type="entry name" value="cbb3_Q_epsi"/>
    <property type="match status" value="1"/>
</dbReference>
<organism evidence="2 3">
    <name type="scientific">Helicobacter brantae</name>
    <dbReference type="NCBI Taxonomy" id="375927"/>
    <lineage>
        <taxon>Bacteria</taxon>
        <taxon>Pseudomonadati</taxon>
        <taxon>Campylobacterota</taxon>
        <taxon>Epsilonproteobacteria</taxon>
        <taxon>Campylobacterales</taxon>
        <taxon>Helicobacteraceae</taxon>
        <taxon>Helicobacter</taxon>
    </lineage>
</organism>
<dbReference type="InterPro" id="IPR008621">
    <property type="entry name" value="Cbb3-typ_cyt_oxidase_comp"/>
</dbReference>
<protein>
    <submittedName>
        <fullName evidence="2">Cytochrome c oxidase, cbb3-type, CcoQ subunit</fullName>
    </submittedName>
</protein>
<evidence type="ECO:0000313" key="2">
    <source>
        <dbReference type="EMBL" id="RDU71777.1"/>
    </source>
</evidence>
<evidence type="ECO:0000313" key="3">
    <source>
        <dbReference type="Proteomes" id="UP000257045"/>
    </source>
</evidence>
<reference evidence="2 3" key="1">
    <citation type="submission" date="2018-04" db="EMBL/GenBank/DDBJ databases">
        <title>Novel Campyloabacter and Helicobacter Species and Strains.</title>
        <authorList>
            <person name="Mannion A.J."/>
            <person name="Shen Z."/>
            <person name="Fox J.G."/>
        </authorList>
    </citation>
    <scope>NUCLEOTIDE SEQUENCE [LARGE SCALE GENOMIC DNA]</scope>
    <source>
        <strain evidence="2 3">MIT 04-9366</strain>
    </source>
</reference>
<gene>
    <name evidence="2" type="ORF">CQA58_01680</name>
</gene>
<dbReference type="EMBL" id="NXLV01000002">
    <property type="protein sequence ID" value="RDU71777.1"/>
    <property type="molecule type" value="Genomic_DNA"/>
</dbReference>
<keyword evidence="1" id="KW-1133">Transmembrane helix</keyword>
<feature type="transmembrane region" description="Helical" evidence="1">
    <location>
        <begin position="12"/>
        <end position="30"/>
    </location>
</feature>
<name>A0A3D8J2N0_9HELI</name>
<accession>A0A3D8J2N0</accession>
<dbReference type="Pfam" id="PF05545">
    <property type="entry name" value="FixQ"/>
    <property type="match status" value="1"/>
</dbReference>
<sequence>MDLNTLVALQKIIYLVVTLLLCVFLYLYIFKMYRDERKGIRDYEKYSRLALDDSIDDEIIEKRK</sequence>
<keyword evidence="1" id="KW-0812">Transmembrane</keyword>
<keyword evidence="3" id="KW-1185">Reference proteome</keyword>
<comment type="caution">
    <text evidence="2">The sequence shown here is derived from an EMBL/GenBank/DDBJ whole genome shotgun (WGS) entry which is preliminary data.</text>
</comment>
<keyword evidence="1" id="KW-0472">Membrane</keyword>
<dbReference type="OrthoDB" id="5334837at2"/>
<evidence type="ECO:0000256" key="1">
    <source>
        <dbReference type="SAM" id="Phobius"/>
    </source>
</evidence>